<sequence length="46" mass="4818">MQTFKIRTLLLAFLFMTTATLSACSGTLSNTSPDTTAEEGYGGGGR</sequence>
<evidence type="ECO:0000256" key="2">
    <source>
        <dbReference type="SAM" id="SignalP"/>
    </source>
</evidence>
<organism evidence="3 4">
    <name type="scientific">Legionella feeleii</name>
    <dbReference type="NCBI Taxonomy" id="453"/>
    <lineage>
        <taxon>Bacteria</taxon>
        <taxon>Pseudomonadati</taxon>
        <taxon>Pseudomonadota</taxon>
        <taxon>Gammaproteobacteria</taxon>
        <taxon>Legionellales</taxon>
        <taxon>Legionellaceae</taxon>
        <taxon>Legionella</taxon>
    </lineage>
</organism>
<feature type="chain" id="PRO_5016978579" evidence="2">
    <location>
        <begin position="24"/>
        <end position="46"/>
    </location>
</feature>
<proteinExistence type="predicted"/>
<evidence type="ECO:0000313" key="3">
    <source>
        <dbReference type="EMBL" id="STX37145.1"/>
    </source>
</evidence>
<feature type="signal peptide" evidence="2">
    <location>
        <begin position="1"/>
        <end position="23"/>
    </location>
</feature>
<evidence type="ECO:0000256" key="1">
    <source>
        <dbReference type="SAM" id="MobiDB-lite"/>
    </source>
</evidence>
<dbReference type="PROSITE" id="PS51257">
    <property type="entry name" value="PROKAR_LIPOPROTEIN"/>
    <property type="match status" value="1"/>
</dbReference>
<protein>
    <submittedName>
        <fullName evidence="3">Uncharacterized protein</fullName>
    </submittedName>
</protein>
<dbReference type="EMBL" id="UGNY01000001">
    <property type="protein sequence ID" value="STX37145.1"/>
    <property type="molecule type" value="Genomic_DNA"/>
</dbReference>
<feature type="compositionally biased region" description="Polar residues" evidence="1">
    <location>
        <begin position="25"/>
        <end position="35"/>
    </location>
</feature>
<evidence type="ECO:0000313" key="4">
    <source>
        <dbReference type="Proteomes" id="UP000254033"/>
    </source>
</evidence>
<feature type="region of interest" description="Disordered" evidence="1">
    <location>
        <begin position="25"/>
        <end position="46"/>
    </location>
</feature>
<accession>A0A378IRC1</accession>
<dbReference type="Proteomes" id="UP000254033">
    <property type="component" value="Unassembled WGS sequence"/>
</dbReference>
<dbReference type="AlphaFoldDB" id="A0A378IRC1"/>
<keyword evidence="2" id="KW-0732">Signal</keyword>
<reference evidence="3 4" key="1">
    <citation type="submission" date="2018-06" db="EMBL/GenBank/DDBJ databases">
        <authorList>
            <consortium name="Pathogen Informatics"/>
            <person name="Doyle S."/>
        </authorList>
    </citation>
    <scope>NUCLEOTIDE SEQUENCE [LARGE SCALE GENOMIC DNA]</scope>
    <source>
        <strain evidence="3 4">NCTC11978</strain>
    </source>
</reference>
<name>A0A378IRC1_9GAMM</name>
<gene>
    <name evidence="3" type="ORF">NCTC11978_00297</name>
</gene>